<dbReference type="PROSITE" id="PS50082">
    <property type="entry name" value="WD_REPEATS_2"/>
    <property type="match status" value="1"/>
</dbReference>
<dbReference type="Gene3D" id="2.130.10.10">
    <property type="entry name" value="YVTN repeat-like/Quinoprotein amine dehydrogenase"/>
    <property type="match status" value="2"/>
</dbReference>
<sequence length="227" mass="25703">MATGDDLGYVRIYKYPSYVNKAKHKSYVGHSAHVTCVRFSNNGSYLVSLGGNDTSILIWKVINSVGSTDRKLMNNEMNLSSEDDGGYDSYIDWELKIDYQQKTYVNPVRDISDRTDIPQYKGKMDSSKRDCDSKSTKVLTRDGTTDFNSLKLDYVFGYRGFDCRSNLKFLNESHIVYNAAAVGVVMDIVNNTQWFYDQHNDDILSLSVFPNNDLDECIIATGQIGLL</sequence>
<evidence type="ECO:0000256" key="2">
    <source>
        <dbReference type="ARBA" id="ARBA00022737"/>
    </source>
</evidence>
<accession>A0AAV7K7G4</accession>
<organism evidence="4 5">
    <name type="scientific">Oopsacas minuta</name>
    <dbReference type="NCBI Taxonomy" id="111878"/>
    <lineage>
        <taxon>Eukaryota</taxon>
        <taxon>Metazoa</taxon>
        <taxon>Porifera</taxon>
        <taxon>Hexactinellida</taxon>
        <taxon>Hexasterophora</taxon>
        <taxon>Lyssacinosida</taxon>
        <taxon>Leucopsacidae</taxon>
        <taxon>Oopsacas</taxon>
    </lineage>
</organism>
<dbReference type="Pfam" id="PF03451">
    <property type="entry name" value="HELP"/>
    <property type="match status" value="1"/>
</dbReference>
<dbReference type="InterPro" id="IPR001680">
    <property type="entry name" value="WD40_rpt"/>
</dbReference>
<comment type="caution">
    <text evidence="4">The sequence shown here is derived from an EMBL/GenBank/DDBJ whole genome shotgun (WGS) entry which is preliminary data.</text>
</comment>
<dbReference type="InterPro" id="IPR036322">
    <property type="entry name" value="WD40_repeat_dom_sf"/>
</dbReference>
<dbReference type="PROSITE" id="PS50294">
    <property type="entry name" value="WD_REPEATS_REGION"/>
    <property type="match status" value="1"/>
</dbReference>
<dbReference type="Pfam" id="PF00400">
    <property type="entry name" value="WD40"/>
    <property type="match status" value="1"/>
</dbReference>
<evidence type="ECO:0000313" key="4">
    <source>
        <dbReference type="EMBL" id="KAI6657027.1"/>
    </source>
</evidence>
<gene>
    <name evidence="4" type="ORF">LOD99_11226</name>
</gene>
<evidence type="ECO:0000256" key="1">
    <source>
        <dbReference type="ARBA" id="ARBA00022574"/>
    </source>
</evidence>
<dbReference type="GO" id="GO:0008017">
    <property type="term" value="F:microtubule binding"/>
    <property type="evidence" value="ECO:0007669"/>
    <property type="project" value="TreeGrafter"/>
</dbReference>
<dbReference type="InterPro" id="IPR050630">
    <property type="entry name" value="WD_repeat_EMAP"/>
</dbReference>
<keyword evidence="5" id="KW-1185">Reference proteome</keyword>
<feature type="repeat" description="WD" evidence="3">
    <location>
        <begin position="27"/>
        <end position="61"/>
    </location>
</feature>
<dbReference type="SUPFAM" id="SSF50978">
    <property type="entry name" value="WD40 repeat-like"/>
    <property type="match status" value="1"/>
</dbReference>
<protein>
    <submittedName>
        <fullName evidence="4">Echinoderm microtubule-associated protein-like 6</fullName>
    </submittedName>
</protein>
<evidence type="ECO:0000313" key="5">
    <source>
        <dbReference type="Proteomes" id="UP001165289"/>
    </source>
</evidence>
<dbReference type="PANTHER" id="PTHR13720">
    <property type="entry name" value="WD-40 REPEAT PROTEIN"/>
    <property type="match status" value="1"/>
</dbReference>
<reference evidence="4 5" key="1">
    <citation type="journal article" date="2023" name="BMC Biol.">
        <title>The compact genome of the sponge Oopsacas minuta (Hexactinellida) is lacking key metazoan core genes.</title>
        <authorList>
            <person name="Santini S."/>
            <person name="Schenkelaars Q."/>
            <person name="Jourda C."/>
            <person name="Duchesne M."/>
            <person name="Belahbib H."/>
            <person name="Rocher C."/>
            <person name="Selva M."/>
            <person name="Riesgo A."/>
            <person name="Vervoort M."/>
            <person name="Leys S.P."/>
            <person name="Kodjabachian L."/>
            <person name="Le Bivic A."/>
            <person name="Borchiellini C."/>
            <person name="Claverie J.M."/>
            <person name="Renard E."/>
        </authorList>
    </citation>
    <scope>NUCLEOTIDE SEQUENCE [LARGE SCALE GENOMIC DNA]</scope>
    <source>
        <strain evidence="4">SPO-2</strain>
    </source>
</reference>
<keyword evidence="1 3" id="KW-0853">WD repeat</keyword>
<dbReference type="Proteomes" id="UP001165289">
    <property type="component" value="Unassembled WGS sequence"/>
</dbReference>
<dbReference type="InterPro" id="IPR015943">
    <property type="entry name" value="WD40/YVTN_repeat-like_dom_sf"/>
</dbReference>
<dbReference type="EMBL" id="JAKMXF010000128">
    <property type="protein sequence ID" value="KAI6657027.1"/>
    <property type="molecule type" value="Genomic_DNA"/>
</dbReference>
<dbReference type="InterPro" id="IPR005108">
    <property type="entry name" value="HELP"/>
</dbReference>
<keyword evidence="2" id="KW-0677">Repeat</keyword>
<dbReference type="PANTHER" id="PTHR13720:SF33">
    <property type="entry name" value="HELP DOMAIN-CONTAINING PROTEIN"/>
    <property type="match status" value="1"/>
</dbReference>
<name>A0AAV7K7G4_9METZ</name>
<evidence type="ECO:0000256" key="3">
    <source>
        <dbReference type="PROSITE-ProRule" id="PRU00221"/>
    </source>
</evidence>
<proteinExistence type="predicted"/>
<dbReference type="SMART" id="SM00320">
    <property type="entry name" value="WD40"/>
    <property type="match status" value="1"/>
</dbReference>
<dbReference type="AlphaFoldDB" id="A0AAV7K7G4"/>